<dbReference type="PRINTS" id="PR00453">
    <property type="entry name" value="VWFADOMAIN"/>
</dbReference>
<evidence type="ECO:0000256" key="2">
    <source>
        <dbReference type="ARBA" id="ARBA00022525"/>
    </source>
</evidence>
<evidence type="ECO:0000256" key="1">
    <source>
        <dbReference type="ARBA" id="ARBA00004613"/>
    </source>
</evidence>
<dbReference type="InterPro" id="IPR036465">
    <property type="entry name" value="vWFA_dom_sf"/>
</dbReference>
<dbReference type="Gene3D" id="3.40.50.410">
    <property type="entry name" value="von Willebrand factor, type A domain"/>
    <property type="match status" value="1"/>
</dbReference>
<name>A0A9D4IEL2_DREPO</name>
<dbReference type="FunFam" id="3.40.50.410:FF:000004">
    <property type="entry name" value="collagen alpha-6(VI) chain"/>
    <property type="match status" value="1"/>
</dbReference>
<dbReference type="InterPro" id="IPR050525">
    <property type="entry name" value="ECM_Assembly_Org"/>
</dbReference>
<dbReference type="PANTHER" id="PTHR24020:SF87">
    <property type="entry name" value="COLLAGEN ALPHA-1(VI) CHAIN-LIKE"/>
    <property type="match status" value="1"/>
</dbReference>
<feature type="domain" description="VWFA" evidence="6">
    <location>
        <begin position="15"/>
        <end position="190"/>
    </location>
</feature>
<keyword evidence="3" id="KW-0732">Signal</keyword>
<proteinExistence type="predicted"/>
<accession>A0A9D4IEL2</accession>
<evidence type="ECO:0000259" key="6">
    <source>
        <dbReference type="PROSITE" id="PS50234"/>
    </source>
</evidence>
<dbReference type="GO" id="GO:0005576">
    <property type="term" value="C:extracellular region"/>
    <property type="evidence" value="ECO:0007669"/>
    <property type="project" value="UniProtKB-SubCell"/>
</dbReference>
<dbReference type="PROSITE" id="PS50234">
    <property type="entry name" value="VWFA"/>
    <property type="match status" value="1"/>
</dbReference>
<comment type="caution">
    <text evidence="7">The sequence shown here is derived from an EMBL/GenBank/DDBJ whole genome shotgun (WGS) entry which is preliminary data.</text>
</comment>
<reference evidence="7" key="1">
    <citation type="journal article" date="2019" name="bioRxiv">
        <title>The Genome of the Zebra Mussel, Dreissena polymorpha: A Resource for Invasive Species Research.</title>
        <authorList>
            <person name="McCartney M.A."/>
            <person name="Auch B."/>
            <person name="Kono T."/>
            <person name="Mallez S."/>
            <person name="Zhang Y."/>
            <person name="Obille A."/>
            <person name="Becker A."/>
            <person name="Abrahante J.E."/>
            <person name="Garbe J."/>
            <person name="Badalamenti J.P."/>
            <person name="Herman A."/>
            <person name="Mangelson H."/>
            <person name="Liachko I."/>
            <person name="Sullivan S."/>
            <person name="Sone E.D."/>
            <person name="Koren S."/>
            <person name="Silverstein K.A.T."/>
            <person name="Beckman K.B."/>
            <person name="Gohl D.M."/>
        </authorList>
    </citation>
    <scope>NUCLEOTIDE SEQUENCE</scope>
    <source>
        <strain evidence="7">Duluth1</strain>
        <tissue evidence="7">Whole animal</tissue>
    </source>
</reference>
<gene>
    <name evidence="7" type="ORF">DPMN_170452</name>
</gene>
<dbReference type="Proteomes" id="UP000828390">
    <property type="component" value="Unassembled WGS sequence"/>
</dbReference>
<keyword evidence="8" id="KW-1185">Reference proteome</keyword>
<evidence type="ECO:0000256" key="5">
    <source>
        <dbReference type="ARBA" id="ARBA00023180"/>
    </source>
</evidence>
<dbReference type="SUPFAM" id="SSF53300">
    <property type="entry name" value="vWA-like"/>
    <property type="match status" value="1"/>
</dbReference>
<evidence type="ECO:0000313" key="8">
    <source>
        <dbReference type="Proteomes" id="UP000828390"/>
    </source>
</evidence>
<comment type="subcellular location">
    <subcellularLocation>
        <location evidence="1">Secreted</location>
    </subcellularLocation>
</comment>
<keyword evidence="5" id="KW-0325">Glycoprotein</keyword>
<dbReference type="AlphaFoldDB" id="A0A9D4IEL2"/>
<protein>
    <recommendedName>
        <fullName evidence="6">VWFA domain-containing protein</fullName>
    </recommendedName>
</protein>
<dbReference type="InterPro" id="IPR002035">
    <property type="entry name" value="VWF_A"/>
</dbReference>
<organism evidence="7 8">
    <name type="scientific">Dreissena polymorpha</name>
    <name type="common">Zebra mussel</name>
    <name type="synonym">Mytilus polymorpha</name>
    <dbReference type="NCBI Taxonomy" id="45954"/>
    <lineage>
        <taxon>Eukaryota</taxon>
        <taxon>Metazoa</taxon>
        <taxon>Spiralia</taxon>
        <taxon>Lophotrochozoa</taxon>
        <taxon>Mollusca</taxon>
        <taxon>Bivalvia</taxon>
        <taxon>Autobranchia</taxon>
        <taxon>Heteroconchia</taxon>
        <taxon>Euheterodonta</taxon>
        <taxon>Imparidentia</taxon>
        <taxon>Neoheterodontei</taxon>
        <taxon>Myida</taxon>
        <taxon>Dreissenoidea</taxon>
        <taxon>Dreissenidae</taxon>
        <taxon>Dreissena</taxon>
    </lineage>
</organism>
<dbReference type="Pfam" id="PF00092">
    <property type="entry name" value="VWA"/>
    <property type="match status" value="1"/>
</dbReference>
<keyword evidence="2" id="KW-0964">Secreted</keyword>
<dbReference type="EMBL" id="JAIWYP010000009">
    <property type="protein sequence ID" value="KAH3769203.1"/>
    <property type="molecule type" value="Genomic_DNA"/>
</dbReference>
<evidence type="ECO:0000256" key="3">
    <source>
        <dbReference type="ARBA" id="ARBA00022729"/>
    </source>
</evidence>
<sequence>MAILDHGCNGTEIADIVFILDASESVKPDNFNKTLQFVNEMIDAFFIGPTNMQIAVLTFSTNVNNIFHLNNNTNKIAMKDAVNNSTYTNGYTYTNEAIKFAREFSFKPANGSRPNAAKIAIIVTDGNSTNQADTISEAEKLQNTNVIVFAIGVGNKIHQTELEAIASKPYNTFMFRVDDYSNLTTIIRTLATKICKGRHMTFSRRTTFSRRLTFSRRTTFSRRSLDTRAIYLENVA</sequence>
<evidence type="ECO:0000256" key="4">
    <source>
        <dbReference type="ARBA" id="ARBA00022737"/>
    </source>
</evidence>
<reference evidence="7" key="2">
    <citation type="submission" date="2020-11" db="EMBL/GenBank/DDBJ databases">
        <authorList>
            <person name="McCartney M.A."/>
            <person name="Auch B."/>
            <person name="Kono T."/>
            <person name="Mallez S."/>
            <person name="Becker A."/>
            <person name="Gohl D.M."/>
            <person name="Silverstein K.A.T."/>
            <person name="Koren S."/>
            <person name="Bechman K.B."/>
            <person name="Herman A."/>
            <person name="Abrahante J.E."/>
            <person name="Garbe J."/>
        </authorList>
    </citation>
    <scope>NUCLEOTIDE SEQUENCE</scope>
    <source>
        <strain evidence="7">Duluth1</strain>
        <tissue evidence="7">Whole animal</tissue>
    </source>
</reference>
<evidence type="ECO:0000313" key="7">
    <source>
        <dbReference type="EMBL" id="KAH3769203.1"/>
    </source>
</evidence>
<dbReference type="PANTHER" id="PTHR24020">
    <property type="entry name" value="COLLAGEN ALPHA"/>
    <property type="match status" value="1"/>
</dbReference>
<keyword evidence="4" id="KW-0677">Repeat</keyword>
<dbReference type="SMART" id="SM00327">
    <property type="entry name" value="VWA"/>
    <property type="match status" value="1"/>
</dbReference>